<accession>A0A9E4T8G3</accession>
<name>A0A9E4T8G3_9GAMM</name>
<gene>
    <name evidence="1" type="ORF">JAZ07_21945</name>
</gene>
<protein>
    <recommendedName>
        <fullName evidence="3">Type 4 fimbrial biogenesis protein PilX N-terminal domain-containing protein</fullName>
    </recommendedName>
</protein>
<evidence type="ECO:0000313" key="1">
    <source>
        <dbReference type="EMBL" id="MCG7949007.1"/>
    </source>
</evidence>
<sequence length="134" mass="14260">MLTVITILSLSAMRSTNLDAKIAVNHQFKELSFQAAENALARLTGPNPQVQVPNTLGGTATTPAAYASAGIEHQPDISADLTLQMLEISPPGKYKFSGFGLNVVTVLYQADSVGTVVDTNTITTNRMEVALIRN</sequence>
<evidence type="ECO:0008006" key="3">
    <source>
        <dbReference type="Google" id="ProtNLM"/>
    </source>
</evidence>
<dbReference type="AlphaFoldDB" id="A0A9E4T8G3"/>
<organism evidence="1 2">
    <name type="scientific">Candidatus Thiodiazotropha taylori</name>
    <dbReference type="NCBI Taxonomy" id="2792791"/>
    <lineage>
        <taxon>Bacteria</taxon>
        <taxon>Pseudomonadati</taxon>
        <taxon>Pseudomonadota</taxon>
        <taxon>Gammaproteobacteria</taxon>
        <taxon>Chromatiales</taxon>
        <taxon>Sedimenticolaceae</taxon>
        <taxon>Candidatus Thiodiazotropha</taxon>
    </lineage>
</organism>
<dbReference type="EMBL" id="JAEPCM010000839">
    <property type="protein sequence ID" value="MCG7949007.1"/>
    <property type="molecule type" value="Genomic_DNA"/>
</dbReference>
<evidence type="ECO:0000313" key="2">
    <source>
        <dbReference type="Proteomes" id="UP000886667"/>
    </source>
</evidence>
<dbReference type="Proteomes" id="UP000886667">
    <property type="component" value="Unassembled WGS sequence"/>
</dbReference>
<comment type="caution">
    <text evidence="1">The sequence shown here is derived from an EMBL/GenBank/DDBJ whole genome shotgun (WGS) entry which is preliminary data.</text>
</comment>
<proteinExistence type="predicted"/>
<reference evidence="1" key="1">
    <citation type="journal article" date="2021" name="Proc. Natl. Acad. Sci. U.S.A.">
        <title>Global biogeography of chemosynthetic symbionts reveals both localized and globally distributed symbiont groups. .</title>
        <authorList>
            <person name="Osvatic J.T."/>
            <person name="Wilkins L.G.E."/>
            <person name="Leibrecht L."/>
            <person name="Leray M."/>
            <person name="Zauner S."/>
            <person name="Polzin J."/>
            <person name="Camacho Y."/>
            <person name="Gros O."/>
            <person name="van Gils J.A."/>
            <person name="Eisen J.A."/>
            <person name="Petersen J.M."/>
            <person name="Yuen B."/>
        </authorList>
    </citation>
    <scope>NUCLEOTIDE SEQUENCE</scope>
    <source>
        <strain evidence="1">MAGclacostrist064TRANS</strain>
    </source>
</reference>